<gene>
    <name evidence="2" type="ORF">ATO7_14558</name>
</gene>
<dbReference type="Proteomes" id="UP000192342">
    <property type="component" value="Unassembled WGS sequence"/>
</dbReference>
<dbReference type="SUPFAM" id="SSF55920">
    <property type="entry name" value="Creatinase/aminopeptidase"/>
    <property type="match status" value="1"/>
</dbReference>
<dbReference type="CDD" id="cd01066">
    <property type="entry name" value="APP_MetAP"/>
    <property type="match status" value="1"/>
</dbReference>
<name>A0A1Y1SBS9_9GAMM</name>
<reference evidence="2 3" key="1">
    <citation type="submission" date="2013-04" db="EMBL/GenBank/DDBJ databases">
        <title>Oceanococcus atlanticus 22II-S10r2 Genome Sequencing.</title>
        <authorList>
            <person name="Lai Q."/>
            <person name="Li G."/>
            <person name="Shao Z."/>
        </authorList>
    </citation>
    <scope>NUCLEOTIDE SEQUENCE [LARGE SCALE GENOMIC DNA]</scope>
    <source>
        <strain evidence="2 3">22II-S10r2</strain>
    </source>
</reference>
<sequence>MVGTIVVRCINEATTMENASPALKEGDLAGFRAAQRLAYDCAEATASDMRPGMTERQVAARMKAWLVEHGATDCFHEPFAWFGDRTAFRGLIGIKQLGGFNPAFYPGLRRLERNMPFILDCAPTLNGYTADIGYCGVIGENATLDQLMDDLLEYRMLILELVRARRPLAEISRAVDALCQRHGYEPRHKAYPFETLAHRIEILDDDGKDAHLTIANFGVRNISELVRDRVRGAREGWNPIWNSSAKSEHAPTPGLWAVEPHLGFRDVGAKWEELLVVTEDDAFWLDDDVPQVRRWKQRGLWPLEQAA</sequence>
<keyword evidence="3" id="KW-1185">Reference proteome</keyword>
<feature type="domain" description="Peptidase M24" evidence="1">
    <location>
        <begin position="30"/>
        <end position="279"/>
    </location>
</feature>
<dbReference type="AlphaFoldDB" id="A0A1Y1SBS9"/>
<accession>A0A1Y1SBS9</accession>
<dbReference type="Pfam" id="PF00557">
    <property type="entry name" value="Peptidase_M24"/>
    <property type="match status" value="1"/>
</dbReference>
<evidence type="ECO:0000313" key="3">
    <source>
        <dbReference type="Proteomes" id="UP000192342"/>
    </source>
</evidence>
<dbReference type="InterPro" id="IPR000994">
    <property type="entry name" value="Pept_M24"/>
</dbReference>
<evidence type="ECO:0000259" key="1">
    <source>
        <dbReference type="Pfam" id="PF00557"/>
    </source>
</evidence>
<dbReference type="PANTHER" id="PTHR46112">
    <property type="entry name" value="AMINOPEPTIDASE"/>
    <property type="match status" value="1"/>
</dbReference>
<comment type="caution">
    <text evidence="2">The sequence shown here is derived from an EMBL/GenBank/DDBJ whole genome shotgun (WGS) entry which is preliminary data.</text>
</comment>
<dbReference type="EMBL" id="AQQV01000004">
    <property type="protein sequence ID" value="ORE85452.1"/>
    <property type="molecule type" value="Genomic_DNA"/>
</dbReference>
<dbReference type="InterPro" id="IPR050659">
    <property type="entry name" value="Peptidase_M24B"/>
</dbReference>
<proteinExistence type="predicted"/>
<evidence type="ECO:0000313" key="2">
    <source>
        <dbReference type="EMBL" id="ORE85452.1"/>
    </source>
</evidence>
<dbReference type="Gene3D" id="3.90.230.10">
    <property type="entry name" value="Creatinase/methionine aminopeptidase superfamily"/>
    <property type="match status" value="1"/>
</dbReference>
<organism evidence="2 3">
    <name type="scientific">Oceanococcus atlanticus</name>
    <dbReference type="NCBI Taxonomy" id="1317117"/>
    <lineage>
        <taxon>Bacteria</taxon>
        <taxon>Pseudomonadati</taxon>
        <taxon>Pseudomonadota</taxon>
        <taxon>Gammaproteobacteria</taxon>
        <taxon>Chromatiales</taxon>
        <taxon>Oceanococcaceae</taxon>
        <taxon>Oceanococcus</taxon>
    </lineage>
</organism>
<protein>
    <recommendedName>
        <fullName evidence="1">Peptidase M24 domain-containing protein</fullName>
    </recommendedName>
</protein>
<dbReference type="InterPro" id="IPR036005">
    <property type="entry name" value="Creatinase/aminopeptidase-like"/>
</dbReference>
<dbReference type="STRING" id="1317117.ATO7_14558"/>
<dbReference type="PANTHER" id="PTHR46112:SF2">
    <property type="entry name" value="XAA-PRO AMINOPEPTIDASE P-RELATED"/>
    <property type="match status" value="1"/>
</dbReference>